<keyword evidence="3" id="KW-1185">Reference proteome</keyword>
<organism evidence="2 3">
    <name type="scientific">Draconibacterium halophilum</name>
    <dbReference type="NCBI Taxonomy" id="2706887"/>
    <lineage>
        <taxon>Bacteria</taxon>
        <taxon>Pseudomonadati</taxon>
        <taxon>Bacteroidota</taxon>
        <taxon>Bacteroidia</taxon>
        <taxon>Marinilabiliales</taxon>
        <taxon>Prolixibacteraceae</taxon>
        <taxon>Draconibacterium</taxon>
    </lineage>
</organism>
<dbReference type="AlphaFoldDB" id="A0A6C0RD69"/>
<dbReference type="RefSeq" id="WP_163345010.1">
    <property type="nucleotide sequence ID" value="NZ_CP048409.1"/>
</dbReference>
<dbReference type="Proteomes" id="UP000474630">
    <property type="component" value="Chromosome"/>
</dbReference>
<accession>A0A6C0RD69</accession>
<evidence type="ECO:0000313" key="3">
    <source>
        <dbReference type="Proteomes" id="UP000474630"/>
    </source>
</evidence>
<evidence type="ECO:0000256" key="1">
    <source>
        <dbReference type="SAM" id="Phobius"/>
    </source>
</evidence>
<keyword evidence="1" id="KW-0812">Transmembrane</keyword>
<dbReference type="KEGG" id="drc:G0Q07_04765"/>
<proteinExistence type="predicted"/>
<dbReference type="EMBL" id="CP048409">
    <property type="protein sequence ID" value="QIA07081.1"/>
    <property type="molecule type" value="Genomic_DNA"/>
</dbReference>
<protein>
    <submittedName>
        <fullName evidence="2">Uncharacterized protein</fullName>
    </submittedName>
</protein>
<evidence type="ECO:0000313" key="2">
    <source>
        <dbReference type="EMBL" id="QIA07081.1"/>
    </source>
</evidence>
<feature type="transmembrane region" description="Helical" evidence="1">
    <location>
        <begin position="93"/>
        <end position="114"/>
    </location>
</feature>
<reference evidence="2 3" key="1">
    <citation type="submission" date="2020-02" db="EMBL/GenBank/DDBJ databases">
        <title>Genome sequencing for Draconibacterium sp. strain M1.</title>
        <authorList>
            <person name="Park S.-J."/>
        </authorList>
    </citation>
    <scope>NUCLEOTIDE SEQUENCE [LARGE SCALE GENOMIC DNA]</scope>
    <source>
        <strain evidence="2 3">M1</strain>
    </source>
</reference>
<keyword evidence="1" id="KW-1133">Transmembrane helix</keyword>
<name>A0A6C0RD69_9BACT</name>
<gene>
    <name evidence="2" type="ORF">G0Q07_04765</name>
</gene>
<feature type="transmembrane region" description="Helical" evidence="1">
    <location>
        <begin position="120"/>
        <end position="140"/>
    </location>
</feature>
<keyword evidence="1" id="KW-0472">Membrane</keyword>
<sequence>MKLCLYSNTIEKRVPGNADLYIESFMKKIQWKLKELGARSEVKINTIEFERTVRNTTHSGENKIEALKILREGFVRIEKNGSNRIQIFWEVKLDILLFLSIMVGLIIGLIVGFIDSGIVLSIITGLLFSIMVYFIGYSVIKIKIDRIVETSV</sequence>